<reference evidence="1 2" key="1">
    <citation type="journal article" date="2015" name="Genome Announc.">
        <title>Draft Genome Sequence of Cyanobacterium Hassallia byssoidea Strain VB512170, Isolated from Monuments in India.</title>
        <authorList>
            <person name="Singh D."/>
            <person name="Chandrababunaidu M.M."/>
            <person name="Panda A."/>
            <person name="Sen D."/>
            <person name="Bhattacharyya S."/>
            <person name="Adhikary S.P."/>
            <person name="Tripathy S."/>
        </authorList>
    </citation>
    <scope>NUCLEOTIDE SEQUENCE [LARGE SCALE GENOMIC DNA]</scope>
    <source>
        <strain evidence="1 2">VB512170</strain>
    </source>
</reference>
<comment type="caution">
    <text evidence="1">The sequence shown here is derived from an EMBL/GenBank/DDBJ whole genome shotgun (WGS) entry which is preliminary data.</text>
</comment>
<keyword evidence="2" id="KW-1185">Reference proteome</keyword>
<dbReference type="EMBL" id="JTCM02000016">
    <property type="protein sequence ID" value="NEU72981.1"/>
    <property type="molecule type" value="Genomic_DNA"/>
</dbReference>
<evidence type="ECO:0000313" key="1">
    <source>
        <dbReference type="EMBL" id="NEU72981.1"/>
    </source>
</evidence>
<accession>A0A846H918</accession>
<protein>
    <submittedName>
        <fullName evidence="1">Universal stress protein</fullName>
    </submittedName>
</protein>
<gene>
    <name evidence="1" type="ORF">PI95_010525</name>
</gene>
<proteinExistence type="predicted"/>
<sequence>MLVRLQSAIGRDDLIEQMVLLSPKTSCTEKAQPAKSINLIVGYNSSPNSHTALDIAFWIAHQTRLATNVQVIVQAVYVVEENQKNQYLDVFHSEMHEPSLACPVNYASKSTTSVLSEPQLTSNALSVETKLTDNLTQADRILWQARSLAEEWQGSFKAHLRFGCVAEELQKVVKLEAADILFLGCKSINHPIIQTLDFNFPCVVLGIPNSINI</sequence>
<dbReference type="Gene3D" id="3.40.50.620">
    <property type="entry name" value="HUPs"/>
    <property type="match status" value="1"/>
</dbReference>
<evidence type="ECO:0000313" key="2">
    <source>
        <dbReference type="Proteomes" id="UP000031549"/>
    </source>
</evidence>
<dbReference type="Proteomes" id="UP000031549">
    <property type="component" value="Unassembled WGS sequence"/>
</dbReference>
<dbReference type="AlphaFoldDB" id="A0A846H918"/>
<organism evidence="1 2">
    <name type="scientific">Hassallia byssoidea VB512170</name>
    <dbReference type="NCBI Taxonomy" id="1304833"/>
    <lineage>
        <taxon>Bacteria</taxon>
        <taxon>Bacillati</taxon>
        <taxon>Cyanobacteriota</taxon>
        <taxon>Cyanophyceae</taxon>
        <taxon>Nostocales</taxon>
        <taxon>Tolypothrichaceae</taxon>
        <taxon>Hassallia</taxon>
    </lineage>
</organism>
<name>A0A846H918_9CYAN</name>
<dbReference type="SUPFAM" id="SSF52402">
    <property type="entry name" value="Adenine nucleotide alpha hydrolases-like"/>
    <property type="match status" value="1"/>
</dbReference>
<dbReference type="InterPro" id="IPR014729">
    <property type="entry name" value="Rossmann-like_a/b/a_fold"/>
</dbReference>